<evidence type="ECO:0000313" key="4">
    <source>
        <dbReference type="Proteomes" id="UP000516105"/>
    </source>
</evidence>
<dbReference type="InterPro" id="IPR036866">
    <property type="entry name" value="RibonucZ/Hydroxyglut_hydro"/>
</dbReference>
<proteinExistence type="predicted"/>
<dbReference type="InterPro" id="IPR001279">
    <property type="entry name" value="Metallo-B-lactamas"/>
</dbReference>
<dbReference type="SMART" id="SM00849">
    <property type="entry name" value="Lactamase_B"/>
    <property type="match status" value="1"/>
</dbReference>
<dbReference type="PANTHER" id="PTHR42951:SF17">
    <property type="entry name" value="METALLO-BETA-LACTAMASE DOMAIN-CONTAINING PROTEIN"/>
    <property type="match status" value="1"/>
</dbReference>
<accession>A0ABX6T5R3</accession>
<name>A0ABX6T5R3_9SPHN</name>
<dbReference type="PANTHER" id="PTHR42951">
    <property type="entry name" value="METALLO-BETA-LACTAMASE DOMAIN-CONTAINING"/>
    <property type="match status" value="1"/>
</dbReference>
<protein>
    <submittedName>
        <fullName evidence="3">Subclass B3 metallo-beta-lactamase</fullName>
    </submittedName>
</protein>
<keyword evidence="1" id="KW-0732">Signal</keyword>
<dbReference type="Pfam" id="PF00753">
    <property type="entry name" value="Lactamase_B"/>
    <property type="match status" value="1"/>
</dbReference>
<sequence>MFASIAAAALAAANPATVAEHQAACAGKDGWSDPAPPVRVFGNVYDVGTCGIVSLLITGPRGHILLDAATAEAAPSIAANVERLGFKLSDVKLIGASHEHFDHVGGVAELQRLTGATVMSMPAAYLTFETGIVNREDPQWGMHKPFPGAKVGIMLSDGFVARQGPLSLTAYATPGHAPGSTTWSWRSCDGKRCVNIVYADSVSAVSAEEYRFSDHKKYVAAFRDSLFKIARLRCDLLITPHPGASNFYDRLAGKAPLIDRSACKAYADRGRKALDERLAKEQAK</sequence>
<reference evidence="3 4" key="1">
    <citation type="submission" date="2020-08" db="EMBL/GenBank/DDBJ databases">
        <title>Genome sequence of Sphingomonas sediminicola KACC 15039T.</title>
        <authorList>
            <person name="Hyun D.-W."/>
            <person name="Bae J.-W."/>
        </authorList>
    </citation>
    <scope>NUCLEOTIDE SEQUENCE [LARGE SCALE GENOMIC DNA]</scope>
    <source>
        <strain evidence="3 4">KACC 15039</strain>
    </source>
</reference>
<dbReference type="NCBIfam" id="NF033105">
    <property type="entry name" value="bla_subclass_B3"/>
    <property type="match status" value="1"/>
</dbReference>
<gene>
    <name evidence="3" type="primary">bla</name>
    <name evidence="3" type="ORF">H9L14_11170</name>
</gene>
<feature type="domain" description="Metallo-beta-lactamase" evidence="2">
    <location>
        <begin position="51"/>
        <end position="241"/>
    </location>
</feature>
<dbReference type="EMBL" id="CP060782">
    <property type="protein sequence ID" value="QNP45202.1"/>
    <property type="molecule type" value="Genomic_DNA"/>
</dbReference>
<dbReference type="Proteomes" id="UP000516105">
    <property type="component" value="Chromosome"/>
</dbReference>
<evidence type="ECO:0000259" key="2">
    <source>
        <dbReference type="SMART" id="SM00849"/>
    </source>
</evidence>
<dbReference type="SUPFAM" id="SSF56281">
    <property type="entry name" value="Metallo-hydrolase/oxidoreductase"/>
    <property type="match status" value="1"/>
</dbReference>
<feature type="signal peptide" evidence="1">
    <location>
        <begin position="1"/>
        <end position="18"/>
    </location>
</feature>
<dbReference type="RefSeq" id="WP_187708158.1">
    <property type="nucleotide sequence ID" value="NZ_CP060782.1"/>
</dbReference>
<keyword evidence="4" id="KW-1185">Reference proteome</keyword>
<dbReference type="InterPro" id="IPR050855">
    <property type="entry name" value="NDM-1-like"/>
</dbReference>
<feature type="chain" id="PRO_5047073685" evidence="1">
    <location>
        <begin position="19"/>
        <end position="284"/>
    </location>
</feature>
<dbReference type="CDD" id="cd16315">
    <property type="entry name" value="EVM-1-like_MBL-B3"/>
    <property type="match status" value="1"/>
</dbReference>
<organism evidence="3 4">
    <name type="scientific">Sphingomonas sediminicola</name>
    <dbReference type="NCBI Taxonomy" id="386874"/>
    <lineage>
        <taxon>Bacteria</taxon>
        <taxon>Pseudomonadati</taxon>
        <taxon>Pseudomonadota</taxon>
        <taxon>Alphaproteobacteria</taxon>
        <taxon>Sphingomonadales</taxon>
        <taxon>Sphingomonadaceae</taxon>
        <taxon>Sphingomonas</taxon>
    </lineage>
</organism>
<dbReference type="Gene3D" id="3.60.15.10">
    <property type="entry name" value="Ribonuclease Z/Hydroxyacylglutathione hydrolase-like"/>
    <property type="match status" value="1"/>
</dbReference>
<evidence type="ECO:0000256" key="1">
    <source>
        <dbReference type="SAM" id="SignalP"/>
    </source>
</evidence>
<evidence type="ECO:0000313" key="3">
    <source>
        <dbReference type="EMBL" id="QNP45202.1"/>
    </source>
</evidence>